<dbReference type="AlphaFoldDB" id="A0A375JH76"/>
<reference evidence="1 2" key="1">
    <citation type="submission" date="2018-01" db="EMBL/GenBank/DDBJ databases">
        <authorList>
            <person name="Gaut B.S."/>
            <person name="Morton B.R."/>
            <person name="Clegg M.T."/>
            <person name="Duvall M.R."/>
        </authorList>
    </citation>
    <scope>NUCLEOTIDE SEQUENCE [LARGE SCALE GENOMIC DNA]</scope>
    <source>
        <strain evidence="1">Cupriavidus taiwanensis cmp 52</strain>
    </source>
</reference>
<proteinExistence type="predicted"/>
<evidence type="ECO:0000313" key="2">
    <source>
        <dbReference type="Proteomes" id="UP000256805"/>
    </source>
</evidence>
<name>A0A375JH76_9BURK</name>
<sequence length="59" mass="6368">MPIARESAVPGIFIGSRSFILLNRSCEAAAGMYMERGYKRLALFSALGLAGAMLSEDRT</sequence>
<protein>
    <submittedName>
        <fullName evidence="1">Uncharacterized protein</fullName>
    </submittedName>
</protein>
<accession>A0A375JH76</accession>
<evidence type="ECO:0000313" key="1">
    <source>
        <dbReference type="EMBL" id="SPS02966.1"/>
    </source>
</evidence>
<dbReference type="Proteomes" id="UP000256805">
    <property type="component" value="Unassembled WGS sequence"/>
</dbReference>
<organism evidence="1 2">
    <name type="scientific">Cupriavidus taiwanensis</name>
    <dbReference type="NCBI Taxonomy" id="164546"/>
    <lineage>
        <taxon>Bacteria</taxon>
        <taxon>Pseudomonadati</taxon>
        <taxon>Pseudomonadota</taxon>
        <taxon>Betaproteobacteria</taxon>
        <taxon>Burkholderiales</taxon>
        <taxon>Burkholderiaceae</taxon>
        <taxon>Cupriavidus</taxon>
    </lineage>
</organism>
<gene>
    <name evidence="1" type="ORF">CBM2634_U500002</name>
</gene>
<dbReference type="EMBL" id="OVTA01000117">
    <property type="protein sequence ID" value="SPS02966.1"/>
    <property type="molecule type" value="Genomic_DNA"/>
</dbReference>